<dbReference type="RefSeq" id="WP_120675581.1">
    <property type="nucleotide sequence ID" value="NZ_RAZS01000003.1"/>
</dbReference>
<protein>
    <submittedName>
        <fullName evidence="7">ABC transporter ATP-binding protein</fullName>
    </submittedName>
</protein>
<comment type="caution">
    <text evidence="7">The sequence shown here is derived from an EMBL/GenBank/DDBJ whole genome shotgun (WGS) entry which is preliminary data.</text>
</comment>
<accession>A0ABX9RD13</accession>
<dbReference type="InterPro" id="IPR017871">
    <property type="entry name" value="ABC_transporter-like_CS"/>
</dbReference>
<evidence type="ECO:0000259" key="6">
    <source>
        <dbReference type="PROSITE" id="PS50893"/>
    </source>
</evidence>
<dbReference type="InterPro" id="IPR050763">
    <property type="entry name" value="ABC_transporter_ATP-binding"/>
</dbReference>
<dbReference type="Pfam" id="PF00005">
    <property type="entry name" value="ABC_tran"/>
    <property type="match status" value="1"/>
</dbReference>
<dbReference type="PROSITE" id="PS00211">
    <property type="entry name" value="ABC_TRANSPORTER_1"/>
    <property type="match status" value="1"/>
</dbReference>
<dbReference type="SUPFAM" id="SSF52540">
    <property type="entry name" value="P-loop containing nucleoside triphosphate hydrolases"/>
    <property type="match status" value="1"/>
</dbReference>
<evidence type="ECO:0000313" key="7">
    <source>
        <dbReference type="EMBL" id="RKN20909.1"/>
    </source>
</evidence>
<dbReference type="EMBL" id="RAZS01000003">
    <property type="protein sequence ID" value="RKN20909.1"/>
    <property type="molecule type" value="Genomic_DNA"/>
</dbReference>
<evidence type="ECO:0000256" key="2">
    <source>
        <dbReference type="ARBA" id="ARBA00022448"/>
    </source>
</evidence>
<feature type="domain" description="ABC transporter" evidence="6">
    <location>
        <begin position="14"/>
        <end position="239"/>
    </location>
</feature>
<dbReference type="Proteomes" id="UP000271548">
    <property type="component" value="Unassembled WGS sequence"/>
</dbReference>
<dbReference type="PANTHER" id="PTHR42711:SF17">
    <property type="entry name" value="ABC TRANSPORTER ATP-BINDING PROTEIN"/>
    <property type="match status" value="1"/>
</dbReference>
<dbReference type="SMART" id="SM00382">
    <property type="entry name" value="AAA"/>
    <property type="match status" value="1"/>
</dbReference>
<organism evidence="7 8">
    <name type="scientific">Micromonospora musae</name>
    <dbReference type="NCBI Taxonomy" id="1894970"/>
    <lineage>
        <taxon>Bacteria</taxon>
        <taxon>Bacillati</taxon>
        <taxon>Actinomycetota</taxon>
        <taxon>Actinomycetes</taxon>
        <taxon>Micromonosporales</taxon>
        <taxon>Micromonosporaceae</taxon>
        <taxon>Micromonospora</taxon>
    </lineage>
</organism>
<name>A0ABX9RD13_9ACTN</name>
<keyword evidence="3" id="KW-0547">Nucleotide-binding</keyword>
<dbReference type="PROSITE" id="PS50893">
    <property type="entry name" value="ABC_TRANSPORTER_2"/>
    <property type="match status" value="1"/>
</dbReference>
<comment type="subcellular location">
    <subcellularLocation>
        <location evidence="1">Cell membrane</location>
        <topology evidence="1">Peripheral membrane protein</topology>
    </subcellularLocation>
</comment>
<evidence type="ECO:0000256" key="5">
    <source>
        <dbReference type="ARBA" id="ARBA00023251"/>
    </source>
</evidence>
<keyword evidence="8" id="KW-1185">Reference proteome</keyword>
<keyword evidence="4 7" id="KW-0067">ATP-binding</keyword>
<sequence length="325" mass="35199">MSLSQQLPERVPVVAVEAVSCSYRDFVAVETVSLSVRAGRIHALLGTNGAGKTTLLETIQGLRRPASGSIKVFGRDPRRHRAEVAGRTGTMLQESGLVDEMTVADQLSLWRGVSVREDSVNRVLELVGLDHRRRVPVSVLSGGERRRLDFAMALWGDPELVVLDEPTTGLDPQSRRTMWSIIRDLNTRGTSVLLTTHYLEEAQHLADSVTILDKGRIAVEGTMSDVLAAIPARITFISAASSAELAELRSLVVGDVAQTPSVDTSASADTWSVTVQTPRLQDDVAAVMDWARAHALRLAQLRCAPASLEEVFFEMPALAAGRADS</sequence>
<evidence type="ECO:0000256" key="3">
    <source>
        <dbReference type="ARBA" id="ARBA00022741"/>
    </source>
</evidence>
<evidence type="ECO:0000256" key="1">
    <source>
        <dbReference type="ARBA" id="ARBA00004202"/>
    </source>
</evidence>
<keyword evidence="5" id="KW-0046">Antibiotic resistance</keyword>
<dbReference type="InterPro" id="IPR003439">
    <property type="entry name" value="ABC_transporter-like_ATP-bd"/>
</dbReference>
<evidence type="ECO:0000313" key="8">
    <source>
        <dbReference type="Proteomes" id="UP000271548"/>
    </source>
</evidence>
<reference evidence="7 8" key="1">
    <citation type="submission" date="2018-09" db="EMBL/GenBank/DDBJ databases">
        <title>Micromonospora sp. nov. MS1-9, isolated from a root of Musa sp.</title>
        <authorList>
            <person name="Kuncharoen N."/>
            <person name="Kudo T."/>
            <person name="Ohkuma M."/>
            <person name="Yuki M."/>
            <person name="Tanasupawat S."/>
        </authorList>
    </citation>
    <scope>NUCLEOTIDE SEQUENCE [LARGE SCALE GENOMIC DNA]</scope>
    <source>
        <strain evidence="7 8">NGC1-4</strain>
    </source>
</reference>
<gene>
    <name evidence="7" type="ORF">D7147_08805</name>
</gene>
<dbReference type="PANTHER" id="PTHR42711">
    <property type="entry name" value="ABC TRANSPORTER ATP-BINDING PROTEIN"/>
    <property type="match status" value="1"/>
</dbReference>
<dbReference type="InterPro" id="IPR027417">
    <property type="entry name" value="P-loop_NTPase"/>
</dbReference>
<keyword evidence="2" id="KW-0813">Transport</keyword>
<dbReference type="Gene3D" id="3.40.50.300">
    <property type="entry name" value="P-loop containing nucleotide triphosphate hydrolases"/>
    <property type="match status" value="1"/>
</dbReference>
<dbReference type="InterPro" id="IPR003593">
    <property type="entry name" value="AAA+_ATPase"/>
</dbReference>
<dbReference type="GO" id="GO:0005524">
    <property type="term" value="F:ATP binding"/>
    <property type="evidence" value="ECO:0007669"/>
    <property type="project" value="UniProtKB-KW"/>
</dbReference>
<dbReference type="CDD" id="cd03230">
    <property type="entry name" value="ABC_DR_subfamily_A"/>
    <property type="match status" value="1"/>
</dbReference>
<evidence type="ECO:0000256" key="4">
    <source>
        <dbReference type="ARBA" id="ARBA00022840"/>
    </source>
</evidence>
<proteinExistence type="predicted"/>